<comment type="caution">
    <text evidence="2">The sequence shown here is derived from an EMBL/GenBank/DDBJ whole genome shotgun (WGS) entry which is preliminary data.</text>
</comment>
<dbReference type="PATRIC" id="fig|1321819.3.peg.154"/>
<evidence type="ECO:0000313" key="3">
    <source>
        <dbReference type="Proteomes" id="UP000016496"/>
    </source>
</evidence>
<dbReference type="Proteomes" id="UP000016496">
    <property type="component" value="Unassembled WGS sequence"/>
</dbReference>
<keyword evidence="1" id="KW-0472">Membrane</keyword>
<feature type="transmembrane region" description="Helical" evidence="1">
    <location>
        <begin position="52"/>
        <end position="79"/>
    </location>
</feature>
<organism evidence="2 3">
    <name type="scientific">Bacteroides pyogenes F0041</name>
    <dbReference type="NCBI Taxonomy" id="1321819"/>
    <lineage>
        <taxon>Bacteria</taxon>
        <taxon>Pseudomonadati</taxon>
        <taxon>Bacteroidota</taxon>
        <taxon>Bacteroidia</taxon>
        <taxon>Bacteroidales</taxon>
        <taxon>Bacteroidaceae</taxon>
        <taxon>Bacteroides</taxon>
    </lineage>
</organism>
<keyword evidence="1" id="KW-0812">Transmembrane</keyword>
<protein>
    <submittedName>
        <fullName evidence="2">Uncharacterized protein</fullName>
    </submittedName>
</protein>
<proteinExistence type="predicted"/>
<dbReference type="HOGENOM" id="CLU_137778_0_0_10"/>
<keyword evidence="1" id="KW-1133">Transmembrane helix</keyword>
<name>U2CWI7_9BACE</name>
<accession>U2CWI7</accession>
<dbReference type="AlphaFoldDB" id="U2CWI7"/>
<gene>
    <name evidence="2" type="ORF">HMPREF1981_00164</name>
</gene>
<dbReference type="EMBL" id="AWSV01000012">
    <property type="protein sequence ID" value="ERI88920.1"/>
    <property type="molecule type" value="Genomic_DNA"/>
</dbReference>
<reference evidence="2 3" key="1">
    <citation type="submission" date="2013-08" db="EMBL/GenBank/DDBJ databases">
        <authorList>
            <person name="Weinstock G."/>
            <person name="Sodergren E."/>
            <person name="Wylie T."/>
            <person name="Fulton L."/>
            <person name="Fulton R."/>
            <person name="Fronick C."/>
            <person name="O'Laughlin M."/>
            <person name="Godfrey J."/>
            <person name="Miner T."/>
            <person name="Herter B."/>
            <person name="Appelbaum E."/>
            <person name="Cordes M."/>
            <person name="Lek S."/>
            <person name="Wollam A."/>
            <person name="Pepin K.H."/>
            <person name="Palsikar V.B."/>
            <person name="Mitreva M."/>
            <person name="Wilson R.K."/>
        </authorList>
    </citation>
    <scope>NUCLEOTIDE SEQUENCE [LARGE SCALE GENOMIC DNA]</scope>
    <source>
        <strain evidence="2 3">F0041</strain>
    </source>
</reference>
<evidence type="ECO:0000313" key="2">
    <source>
        <dbReference type="EMBL" id="ERI88920.1"/>
    </source>
</evidence>
<evidence type="ECO:0000256" key="1">
    <source>
        <dbReference type="SAM" id="Phobius"/>
    </source>
</evidence>
<sequence length="126" mass="15560">MIIYNSRLARLFLKAENKHYFMLLGITFTRHKHCEYWEEMEMLIHKRQYVECMLLAALPVFILSCLFSCWFLLLIPLAYHILYWLERFLINASSFDREAQRFSNDRMYFRRRKFAAWRSLYARKNA</sequence>